<organism evidence="2 3">
    <name type="scientific">Aphanomyces stellatus</name>
    <dbReference type="NCBI Taxonomy" id="120398"/>
    <lineage>
        <taxon>Eukaryota</taxon>
        <taxon>Sar</taxon>
        <taxon>Stramenopiles</taxon>
        <taxon>Oomycota</taxon>
        <taxon>Saprolegniomycetes</taxon>
        <taxon>Saprolegniales</taxon>
        <taxon>Verrucalvaceae</taxon>
        <taxon>Aphanomyces</taxon>
    </lineage>
</organism>
<dbReference type="PANTHER" id="PTHR31827:SF1">
    <property type="entry name" value="EMB|CAB89363.1"/>
    <property type="match status" value="1"/>
</dbReference>
<accession>A0A485KNV2</accession>
<name>A0A485KNV2_9STRA</name>
<reference evidence="1" key="2">
    <citation type="submission" date="2019-06" db="EMBL/GenBank/DDBJ databases">
        <title>Genomics analysis of Aphanomyces spp. identifies a new class of oomycete effector associated with host adaptation.</title>
        <authorList>
            <person name="Gaulin E."/>
        </authorList>
    </citation>
    <scope>NUCLEOTIDE SEQUENCE</scope>
    <source>
        <strain evidence="1">CBS 578.67</strain>
    </source>
</reference>
<evidence type="ECO:0000313" key="1">
    <source>
        <dbReference type="EMBL" id="KAF0699729.1"/>
    </source>
</evidence>
<dbReference type="EMBL" id="CAADRA010005179">
    <property type="protein sequence ID" value="VFT86599.1"/>
    <property type="molecule type" value="Genomic_DNA"/>
</dbReference>
<evidence type="ECO:0000313" key="3">
    <source>
        <dbReference type="Proteomes" id="UP000332933"/>
    </source>
</evidence>
<dbReference type="EMBL" id="VJMH01005158">
    <property type="protein sequence ID" value="KAF0699729.1"/>
    <property type="molecule type" value="Genomic_DNA"/>
</dbReference>
<proteinExistence type="predicted"/>
<gene>
    <name evidence="2" type="primary">Aste57867_9720</name>
    <name evidence="1" type="ORF">As57867_009682</name>
    <name evidence="2" type="ORF">ASTE57867_9720</name>
</gene>
<dbReference type="Proteomes" id="UP000332933">
    <property type="component" value="Unassembled WGS sequence"/>
</dbReference>
<sequence length="232" mass="25261">MAFCVFNGCDRVVATEAQKCAFHSHRSLCRIVDCTNQVYARGLCVRHGGKKQCQMDGCQLYCRVGKFCAGHGPSWAVRLCSEAGCTKQAHARGKCVRHGGGRQCKTRGCVAHARVGAFCGRHQRVPDHQAPRRTASSVGHLVKNAEIDDKTTGADIFELDAWTRRVVLEASTSPLASDSSDPNGICEWWDDEEAVKMAIQEIDFAACCMLSPPPSILEPPSSDGGHVLFLEL</sequence>
<reference evidence="2 3" key="1">
    <citation type="submission" date="2019-03" db="EMBL/GenBank/DDBJ databases">
        <authorList>
            <person name="Gaulin E."/>
            <person name="Dumas B."/>
        </authorList>
    </citation>
    <scope>NUCLEOTIDE SEQUENCE [LARGE SCALE GENOMIC DNA]</scope>
    <source>
        <strain evidence="2">CBS 568.67</strain>
    </source>
</reference>
<dbReference type="AlphaFoldDB" id="A0A485KNV2"/>
<protein>
    <submittedName>
        <fullName evidence="2">Aste57867_9720 protein</fullName>
    </submittedName>
</protein>
<evidence type="ECO:0000313" key="2">
    <source>
        <dbReference type="EMBL" id="VFT86599.1"/>
    </source>
</evidence>
<keyword evidence="3" id="KW-1185">Reference proteome</keyword>
<dbReference type="OrthoDB" id="97588at2759"/>
<dbReference type="PANTHER" id="PTHR31827">
    <property type="entry name" value="EMB|CAB89363.1"/>
    <property type="match status" value="1"/>
</dbReference>